<proteinExistence type="predicted"/>
<protein>
    <submittedName>
        <fullName evidence="1">Uncharacterized protein</fullName>
    </submittedName>
</protein>
<accession>A0A1X7VFT3</accession>
<dbReference type="InParanoid" id="A0A1X7VFT3"/>
<name>A0A1X7VFT3_AMPQE</name>
<sequence length="64" mass="7060">MSLAMCCSPDLLSAATNDNQFDPPFLITLSSPLNQAAMHSIKHFLTFPLQFSSMALRVGSYKPR</sequence>
<reference evidence="1" key="1">
    <citation type="submission" date="2017-05" db="UniProtKB">
        <authorList>
            <consortium name="EnsemblMetazoa"/>
        </authorList>
    </citation>
    <scope>IDENTIFICATION</scope>
</reference>
<dbReference type="AlphaFoldDB" id="A0A1X7VFT3"/>
<evidence type="ECO:0000313" key="1">
    <source>
        <dbReference type="EnsemblMetazoa" id="Aqu2.1.39150_001"/>
    </source>
</evidence>
<organism evidence="1">
    <name type="scientific">Amphimedon queenslandica</name>
    <name type="common">Sponge</name>
    <dbReference type="NCBI Taxonomy" id="400682"/>
    <lineage>
        <taxon>Eukaryota</taxon>
        <taxon>Metazoa</taxon>
        <taxon>Porifera</taxon>
        <taxon>Demospongiae</taxon>
        <taxon>Heteroscleromorpha</taxon>
        <taxon>Haplosclerida</taxon>
        <taxon>Niphatidae</taxon>
        <taxon>Amphimedon</taxon>
    </lineage>
</organism>
<dbReference type="EnsemblMetazoa" id="Aqu2.1.39150_001">
    <property type="protein sequence ID" value="Aqu2.1.39150_001"/>
    <property type="gene ID" value="Aqu2.1.39150"/>
</dbReference>